<dbReference type="AlphaFoldDB" id="A0AAN9I9S4"/>
<accession>A0AAN9I9S4</accession>
<reference evidence="2 3" key="1">
    <citation type="submission" date="2024-01" db="EMBL/GenBank/DDBJ databases">
        <title>The genomes of 5 underutilized Papilionoideae crops provide insights into root nodulation and disease resistanc.</title>
        <authorList>
            <person name="Yuan L."/>
        </authorList>
    </citation>
    <scope>NUCLEOTIDE SEQUENCE [LARGE SCALE GENOMIC DNA]</scope>
    <source>
        <strain evidence="2">ZHUSHIDOU_FW_LH</strain>
        <tissue evidence="2">Leaf</tissue>
    </source>
</reference>
<protein>
    <submittedName>
        <fullName evidence="2">Uncharacterized protein</fullName>
    </submittedName>
</protein>
<feature type="compositionally biased region" description="Polar residues" evidence="1">
    <location>
        <begin position="416"/>
        <end position="426"/>
    </location>
</feature>
<proteinExistence type="predicted"/>
<feature type="region of interest" description="Disordered" evidence="1">
    <location>
        <begin position="1"/>
        <end position="28"/>
    </location>
</feature>
<comment type="caution">
    <text evidence="2">The sequence shown here is derived from an EMBL/GenBank/DDBJ whole genome shotgun (WGS) entry which is preliminary data.</text>
</comment>
<name>A0AAN9I9S4_CROPI</name>
<evidence type="ECO:0000313" key="2">
    <source>
        <dbReference type="EMBL" id="KAK7269080.1"/>
    </source>
</evidence>
<evidence type="ECO:0000313" key="3">
    <source>
        <dbReference type="Proteomes" id="UP001372338"/>
    </source>
</evidence>
<dbReference type="Proteomes" id="UP001372338">
    <property type="component" value="Unassembled WGS sequence"/>
</dbReference>
<gene>
    <name evidence="2" type="ORF">RIF29_21796</name>
</gene>
<feature type="compositionally biased region" description="Low complexity" evidence="1">
    <location>
        <begin position="1"/>
        <end position="11"/>
    </location>
</feature>
<evidence type="ECO:0000256" key="1">
    <source>
        <dbReference type="SAM" id="MobiDB-lite"/>
    </source>
</evidence>
<keyword evidence="3" id="KW-1185">Reference proteome</keyword>
<dbReference type="EMBL" id="JAYWIO010000004">
    <property type="protein sequence ID" value="KAK7269080.1"/>
    <property type="molecule type" value="Genomic_DNA"/>
</dbReference>
<feature type="region of interest" description="Disordered" evidence="1">
    <location>
        <begin position="396"/>
        <end position="439"/>
    </location>
</feature>
<organism evidence="2 3">
    <name type="scientific">Crotalaria pallida</name>
    <name type="common">Smooth rattlebox</name>
    <name type="synonym">Crotalaria striata</name>
    <dbReference type="NCBI Taxonomy" id="3830"/>
    <lineage>
        <taxon>Eukaryota</taxon>
        <taxon>Viridiplantae</taxon>
        <taxon>Streptophyta</taxon>
        <taxon>Embryophyta</taxon>
        <taxon>Tracheophyta</taxon>
        <taxon>Spermatophyta</taxon>
        <taxon>Magnoliopsida</taxon>
        <taxon>eudicotyledons</taxon>
        <taxon>Gunneridae</taxon>
        <taxon>Pentapetalae</taxon>
        <taxon>rosids</taxon>
        <taxon>fabids</taxon>
        <taxon>Fabales</taxon>
        <taxon>Fabaceae</taxon>
        <taxon>Papilionoideae</taxon>
        <taxon>50 kb inversion clade</taxon>
        <taxon>genistoids sensu lato</taxon>
        <taxon>core genistoids</taxon>
        <taxon>Crotalarieae</taxon>
        <taxon>Crotalaria</taxon>
    </lineage>
</organism>
<sequence length="439" mass="49618">MERGQSSSSSRGRGRSHRGSGGTSTPVQIVREGQQIFVQPEQHTARNEFQSFFVVEVTNKYDNNESTKLISSFRSISQPSKSSYILRGECVAHESRDSSRVFLMYENGIPLQLPTRKEDLCMARLRDLLCSLHYLFNTLGKCHSNLSNIADAIVYSRGSAKLAAFLGCKDNRRCNEHKRDDLEFLFHFFNDQVNSPGLRYFSNSFPYRLLWSRLHPVEVFYFHPIFLTSPISKLHMRVVLYERLSLLDKGQRNTVEDMCFKKDIPFPDDVGDYKAWRSRVMGFPILKENYLFIYPGSAPSPSPDSAPSPSSAPPAGYPIKSYNYHFNELLQFAKFCRNAYFHCNALAYSEMEKKFEDFWCQFTSFVYHLLISACAIELVLAADFKPTDKILLSCGGPPSSTDADGRDWTTDVGSKFESSSAGNSTPAKAATQAPAGVKV</sequence>